<dbReference type="InterPro" id="IPR036279">
    <property type="entry name" value="5-3_exonuclease_C_sf"/>
</dbReference>
<evidence type="ECO:0000313" key="8">
    <source>
        <dbReference type="Proteomes" id="UP000830343"/>
    </source>
</evidence>
<proteinExistence type="predicted"/>
<protein>
    <recommendedName>
        <fullName evidence="5">5'-3' exonuclease</fullName>
    </recommendedName>
</protein>
<dbReference type="Pfam" id="PF01367">
    <property type="entry name" value="5_3_exonuc"/>
    <property type="match status" value="1"/>
</dbReference>
<evidence type="ECO:0000259" key="6">
    <source>
        <dbReference type="SMART" id="SM00475"/>
    </source>
</evidence>
<dbReference type="SMART" id="SM00475">
    <property type="entry name" value="53EXOc"/>
    <property type="match status" value="1"/>
</dbReference>
<dbReference type="SUPFAM" id="SSF47807">
    <property type="entry name" value="5' to 3' exonuclease, C-terminal subdomain"/>
    <property type="match status" value="1"/>
</dbReference>
<dbReference type="RefSeq" id="WP_243365037.1">
    <property type="nucleotide sequence ID" value="NZ_CP094348.1"/>
</dbReference>
<dbReference type="EMBL" id="CP094348">
    <property type="protein sequence ID" value="UOB19630.1"/>
    <property type="molecule type" value="Genomic_DNA"/>
</dbReference>
<dbReference type="InterPro" id="IPR008918">
    <property type="entry name" value="HhH2"/>
</dbReference>
<evidence type="ECO:0000256" key="3">
    <source>
        <dbReference type="ARBA" id="ARBA00023125"/>
    </source>
</evidence>
<dbReference type="CDD" id="cd09898">
    <property type="entry name" value="H3TH_53EXO"/>
    <property type="match status" value="1"/>
</dbReference>
<evidence type="ECO:0000313" key="7">
    <source>
        <dbReference type="EMBL" id="UOB19630.1"/>
    </source>
</evidence>
<comment type="function">
    <text evidence="4">5'-3' exonuclease acting preferentially on double-stranded DNA.</text>
</comment>
<dbReference type="Gene3D" id="1.10.150.20">
    <property type="entry name" value="5' to 3' exonuclease, C-terminal subdomain"/>
    <property type="match status" value="1"/>
</dbReference>
<dbReference type="GO" id="GO:0004527">
    <property type="term" value="F:exonuclease activity"/>
    <property type="evidence" value="ECO:0007669"/>
    <property type="project" value="UniProtKB-KW"/>
</dbReference>
<dbReference type="Gene3D" id="3.40.50.1010">
    <property type="entry name" value="5'-nuclease"/>
    <property type="match status" value="1"/>
</dbReference>
<dbReference type="InterPro" id="IPR020045">
    <property type="entry name" value="DNA_polI_H3TH"/>
</dbReference>
<dbReference type="CDD" id="cd09859">
    <property type="entry name" value="PIN_53EXO"/>
    <property type="match status" value="1"/>
</dbReference>
<evidence type="ECO:0000256" key="4">
    <source>
        <dbReference type="ARBA" id="ARBA00049957"/>
    </source>
</evidence>
<keyword evidence="3" id="KW-0238">DNA-binding</keyword>
<dbReference type="InterPro" id="IPR038969">
    <property type="entry name" value="FEN"/>
</dbReference>
<evidence type="ECO:0000256" key="5">
    <source>
        <dbReference type="ARBA" id="ARBA00050026"/>
    </source>
</evidence>
<accession>A0ABY3ZRX5</accession>
<gene>
    <name evidence="7" type="ORF">MRZ06_06115</name>
</gene>
<dbReference type="SUPFAM" id="SSF88723">
    <property type="entry name" value="PIN domain-like"/>
    <property type="match status" value="1"/>
</dbReference>
<organism evidence="7 8">
    <name type="scientific">Macrococcus armenti</name>
    <dbReference type="NCBI Taxonomy" id="2875764"/>
    <lineage>
        <taxon>Bacteria</taxon>
        <taxon>Bacillati</taxon>
        <taxon>Bacillota</taxon>
        <taxon>Bacilli</taxon>
        <taxon>Bacillales</taxon>
        <taxon>Staphylococcaceae</taxon>
        <taxon>Macrococcus</taxon>
    </lineage>
</organism>
<evidence type="ECO:0000256" key="2">
    <source>
        <dbReference type="ARBA" id="ARBA00022801"/>
    </source>
</evidence>
<dbReference type="Proteomes" id="UP000830343">
    <property type="component" value="Chromosome"/>
</dbReference>
<dbReference type="Pfam" id="PF02739">
    <property type="entry name" value="5_3_exonuc_N"/>
    <property type="match status" value="1"/>
</dbReference>
<name>A0ABY3ZRX5_9STAP</name>
<dbReference type="PANTHER" id="PTHR42646">
    <property type="entry name" value="FLAP ENDONUCLEASE XNI"/>
    <property type="match status" value="1"/>
</dbReference>
<dbReference type="InterPro" id="IPR020046">
    <property type="entry name" value="5-3_exonucl_a-hlix_arch_N"/>
</dbReference>
<reference evidence="7" key="2">
    <citation type="submission" date="2022-04" db="EMBL/GenBank/DDBJ databases">
        <title>Antimicrobial genetic elements in methicillin-resistant Macrococcus armenti.</title>
        <authorList>
            <person name="Keller J.E."/>
            <person name="Schwendener S."/>
            <person name="Pantucek R."/>
            <person name="Perreten V."/>
        </authorList>
    </citation>
    <scope>NUCLEOTIDE SEQUENCE</scope>
    <source>
        <strain evidence="7">CCM 2609</strain>
    </source>
</reference>
<dbReference type="PANTHER" id="PTHR42646:SF2">
    <property type="entry name" value="5'-3' EXONUCLEASE FAMILY PROTEIN"/>
    <property type="match status" value="1"/>
</dbReference>
<dbReference type="SMART" id="SM00279">
    <property type="entry name" value="HhH2"/>
    <property type="match status" value="1"/>
</dbReference>
<evidence type="ECO:0000256" key="1">
    <source>
        <dbReference type="ARBA" id="ARBA00022722"/>
    </source>
</evidence>
<keyword evidence="8" id="KW-1185">Reference proteome</keyword>
<feature type="domain" description="5'-3' exonuclease" evidence="6">
    <location>
        <begin position="2"/>
        <end position="263"/>
    </location>
</feature>
<keyword evidence="2" id="KW-0378">Hydrolase</keyword>
<dbReference type="InterPro" id="IPR002421">
    <property type="entry name" value="5-3_exonuclease"/>
</dbReference>
<sequence length="290" mass="32892">MENILIVDGMALLFRHFFATSLHGNFMKNSEGIPTNGVQGFVKHTLSAIKDTNADHVIVCWDMGAKTFRNDIDENYKAHRPAPQEELVPQFEMAQSVSKALGFLNIGIHHYEADDVIGTLAKRLDNNYHITVISGDRDLLQILDEHIEVWLIKKGFNIYNKYDIERFKDEYQLDPIQLIDIKAFMGDTADGYPGVKGIGEKTALKLIQNYHSVRGVLQSIHELPKGQQNKINDARKALDISLQLAEIHTEVPLNIDEIVSHMPYVGDNNVLMDVCAEYELNSVFRFINTI</sequence>
<reference evidence="7" key="1">
    <citation type="submission" date="2022-03" db="EMBL/GenBank/DDBJ databases">
        <authorList>
            <person name="Vrbovska V."/>
            <person name="Kovarovic V."/>
            <person name="Botka T."/>
            <person name="Pantucek R."/>
        </authorList>
    </citation>
    <scope>NUCLEOTIDE SEQUENCE</scope>
    <source>
        <strain evidence="7">CCM 2609</strain>
    </source>
</reference>
<keyword evidence="1" id="KW-0540">Nuclease</keyword>
<dbReference type="InterPro" id="IPR029060">
    <property type="entry name" value="PIN-like_dom_sf"/>
</dbReference>
<keyword evidence="7" id="KW-0269">Exonuclease</keyword>